<comment type="caution">
    <text evidence="1">The sequence shown here is derived from an EMBL/GenBank/DDBJ whole genome shotgun (WGS) entry which is preliminary data.</text>
</comment>
<accession>A0ABV6X096</accession>
<reference evidence="1 2" key="1">
    <citation type="submission" date="2024-09" db="EMBL/GenBank/DDBJ databases">
        <authorList>
            <person name="Lee S.D."/>
        </authorList>
    </citation>
    <scope>NUCLEOTIDE SEQUENCE [LARGE SCALE GENOMIC DNA]</scope>
    <source>
        <strain evidence="1 2">N1-3</strain>
    </source>
</reference>
<evidence type="ECO:0000313" key="2">
    <source>
        <dbReference type="Proteomes" id="UP001592530"/>
    </source>
</evidence>
<dbReference type="InterPro" id="IPR052026">
    <property type="entry name" value="ExeA_AAA_ATPase_DNA-bind"/>
</dbReference>
<dbReference type="Proteomes" id="UP001592530">
    <property type="component" value="Unassembled WGS sequence"/>
</dbReference>
<evidence type="ECO:0008006" key="3">
    <source>
        <dbReference type="Google" id="ProtNLM"/>
    </source>
</evidence>
<proteinExistence type="predicted"/>
<protein>
    <recommendedName>
        <fullName evidence="3">Helicase/UvrB N-terminal domain-containing protein</fullName>
    </recommendedName>
</protein>
<dbReference type="RefSeq" id="WP_380551927.1">
    <property type="nucleotide sequence ID" value="NZ_JBHEZY010000004.1"/>
</dbReference>
<gene>
    <name evidence="1" type="ORF">ACEZDB_12210</name>
</gene>
<dbReference type="EMBL" id="JBHEZY010000004">
    <property type="protein sequence ID" value="MFC1431407.1"/>
    <property type="molecule type" value="Genomic_DNA"/>
</dbReference>
<dbReference type="PANTHER" id="PTHR35894">
    <property type="entry name" value="GENERAL SECRETION PATHWAY PROTEIN A-RELATED"/>
    <property type="match status" value="1"/>
</dbReference>
<name>A0ABV6X096_9ACTN</name>
<dbReference type="PANTHER" id="PTHR35894:SF1">
    <property type="entry name" value="PHOSPHORIBULOKINASE _ URIDINE KINASE FAMILY"/>
    <property type="match status" value="1"/>
</dbReference>
<sequence length="129" mass="13898">MIDKQTAHWGFTRMPFGKGLAPSMLHRHSSHTQAVARITWCIGERTLGVITGAGKTVAVRASLSQLDHPRHKVIYLANPAVGLAGIHHAIVTALGGVPRPHRSTLIPQATALLATENNERGRVPVLIIE</sequence>
<organism evidence="1 2">
    <name type="scientific">Streptacidiphilus alkalitolerans</name>
    <dbReference type="NCBI Taxonomy" id="3342712"/>
    <lineage>
        <taxon>Bacteria</taxon>
        <taxon>Bacillati</taxon>
        <taxon>Actinomycetota</taxon>
        <taxon>Actinomycetes</taxon>
        <taxon>Kitasatosporales</taxon>
        <taxon>Streptomycetaceae</taxon>
        <taxon>Streptacidiphilus</taxon>
    </lineage>
</organism>
<evidence type="ECO:0000313" key="1">
    <source>
        <dbReference type="EMBL" id="MFC1431407.1"/>
    </source>
</evidence>